<dbReference type="SUPFAM" id="SSF81382">
    <property type="entry name" value="Skp1 dimerisation domain-like"/>
    <property type="match status" value="1"/>
</dbReference>
<sequence length="201" mass="23383">MDEQVAYKFTAKDGKIFTLSKNSAQQSSVIMKAIESFSLKDDESIKNMEPIPLLTIDSHTFEMLKSWLEFHENAAEYEEGPSYWLSENYDEDLDEWEVNFITDLSNDELFDMIMAADYLDIKSLTHKCAEGFAKLIEFKSAKEISKRWRITMDFSSDEAEEMKTEDPWEVVMKPHKEVKKRKKPTKGPGPSRPQKRRYGAS</sequence>
<dbReference type="InterPro" id="IPR036296">
    <property type="entry name" value="SKP1-like_dim_sf"/>
</dbReference>
<comment type="similarity">
    <text evidence="1 3">Belongs to the SKP1 family.</text>
</comment>
<dbReference type="Gene3D" id="3.30.710.10">
    <property type="entry name" value="Potassium Channel Kv1.1, Chain A"/>
    <property type="match status" value="1"/>
</dbReference>
<keyword evidence="6" id="KW-1185">Reference proteome</keyword>
<dbReference type="InterPro" id="IPR011333">
    <property type="entry name" value="SKP1/BTB/POZ_sf"/>
</dbReference>
<dbReference type="PANTHER" id="PTHR11165">
    <property type="entry name" value="SKP1"/>
    <property type="match status" value="1"/>
</dbReference>
<dbReference type="SUPFAM" id="SSF54695">
    <property type="entry name" value="POZ domain"/>
    <property type="match status" value="1"/>
</dbReference>
<dbReference type="InterPro" id="IPR016897">
    <property type="entry name" value="SKP1"/>
</dbReference>
<dbReference type="WBParaSite" id="MBELARI_LOCUS1806">
    <property type="protein sequence ID" value="MBELARI_LOCUS1806"/>
    <property type="gene ID" value="MBELARI_LOCUS1806"/>
</dbReference>
<feature type="compositionally biased region" description="Basic residues" evidence="4">
    <location>
        <begin position="176"/>
        <end position="185"/>
    </location>
</feature>
<evidence type="ECO:0000313" key="8">
    <source>
        <dbReference type="WBParaSite" id="MBELARI_LOCUS3944"/>
    </source>
</evidence>
<comment type="pathway">
    <text evidence="3">Protein modification; protein ubiquitination.</text>
</comment>
<dbReference type="InterPro" id="IPR001232">
    <property type="entry name" value="SKP1-like"/>
</dbReference>
<name>A0AAF3EV55_9BILA</name>
<dbReference type="SMART" id="SM00512">
    <property type="entry name" value="Skp1"/>
    <property type="match status" value="1"/>
</dbReference>
<evidence type="ECO:0000256" key="1">
    <source>
        <dbReference type="ARBA" id="ARBA00009993"/>
    </source>
</evidence>
<organism evidence="6 7">
    <name type="scientific">Mesorhabditis belari</name>
    <dbReference type="NCBI Taxonomy" id="2138241"/>
    <lineage>
        <taxon>Eukaryota</taxon>
        <taxon>Metazoa</taxon>
        <taxon>Ecdysozoa</taxon>
        <taxon>Nematoda</taxon>
        <taxon>Chromadorea</taxon>
        <taxon>Rhabditida</taxon>
        <taxon>Rhabditina</taxon>
        <taxon>Rhabditomorpha</taxon>
        <taxon>Rhabditoidea</taxon>
        <taxon>Rhabditidae</taxon>
        <taxon>Mesorhabditinae</taxon>
        <taxon>Mesorhabditis</taxon>
    </lineage>
</organism>
<evidence type="ECO:0000313" key="7">
    <source>
        <dbReference type="WBParaSite" id="MBELARI_LOCUS1806"/>
    </source>
</evidence>
<protein>
    <recommendedName>
        <fullName evidence="3">Skp1-related protein</fullName>
    </recommendedName>
</protein>
<comment type="function">
    <text evidence="3">Probable essential component of SCF (SKP1-CUL1-F-box protein) E3 ubiquitin-protein ligase complexes, which mediate the ubiquitination and subsequent proteasomal degradation of target proteins. Regulates cell proliferation during embryonic and larval development.</text>
</comment>
<evidence type="ECO:0000313" key="6">
    <source>
        <dbReference type="Proteomes" id="UP000887575"/>
    </source>
</evidence>
<dbReference type="AlphaFoldDB" id="A0AAF3EV55"/>
<dbReference type="Pfam" id="PF01466">
    <property type="entry name" value="Skp1"/>
    <property type="match status" value="1"/>
</dbReference>
<evidence type="ECO:0000256" key="4">
    <source>
        <dbReference type="SAM" id="MobiDB-lite"/>
    </source>
</evidence>
<dbReference type="InterPro" id="IPR016072">
    <property type="entry name" value="Skp1_comp_dimer"/>
</dbReference>
<dbReference type="PIRSF" id="PIRSF028729">
    <property type="entry name" value="E3_ubiquit_lig_SCF_Skp"/>
    <property type="match status" value="1"/>
</dbReference>
<dbReference type="GO" id="GO:0006511">
    <property type="term" value="P:ubiquitin-dependent protein catabolic process"/>
    <property type="evidence" value="ECO:0007669"/>
    <property type="project" value="InterPro"/>
</dbReference>
<feature type="region of interest" description="Disordered" evidence="4">
    <location>
        <begin position="157"/>
        <end position="201"/>
    </location>
</feature>
<reference evidence="7 8" key="1">
    <citation type="submission" date="2024-02" db="UniProtKB">
        <authorList>
            <consortium name="WormBaseParasite"/>
        </authorList>
    </citation>
    <scope>IDENTIFICATION</scope>
</reference>
<proteinExistence type="inferred from homology"/>
<evidence type="ECO:0000256" key="3">
    <source>
        <dbReference type="PIRNR" id="PIRNR028729"/>
    </source>
</evidence>
<keyword evidence="2 3" id="KW-0833">Ubl conjugation pathway</keyword>
<evidence type="ECO:0000259" key="5">
    <source>
        <dbReference type="Pfam" id="PF01466"/>
    </source>
</evidence>
<dbReference type="WBParaSite" id="MBELARI_LOCUS3944">
    <property type="protein sequence ID" value="MBELARI_LOCUS3944"/>
    <property type="gene ID" value="MBELARI_LOCUS3944"/>
</dbReference>
<feature type="domain" description="SKP1 component dimerisation" evidence="5">
    <location>
        <begin position="122"/>
        <end position="168"/>
    </location>
</feature>
<dbReference type="Proteomes" id="UP000887575">
    <property type="component" value="Unassembled WGS sequence"/>
</dbReference>
<accession>A0AAF3EV55</accession>
<evidence type="ECO:0000256" key="2">
    <source>
        <dbReference type="ARBA" id="ARBA00022786"/>
    </source>
</evidence>